<dbReference type="Pfam" id="PF04851">
    <property type="entry name" value="ResIII"/>
    <property type="match status" value="1"/>
</dbReference>
<keyword evidence="4" id="KW-0540">Nuclease</keyword>
<dbReference type="GO" id="GO:0009035">
    <property type="term" value="F:type I site-specific deoxyribonuclease activity"/>
    <property type="evidence" value="ECO:0007669"/>
    <property type="project" value="UniProtKB-EC"/>
</dbReference>
<dbReference type="EMBL" id="JBBMFA010000111">
    <property type="protein sequence ID" value="MEQ2521608.1"/>
    <property type="molecule type" value="Genomic_DNA"/>
</dbReference>
<keyword evidence="4" id="KW-0378">Hydrolase</keyword>
<dbReference type="PANTHER" id="PTHR47396:SF1">
    <property type="entry name" value="ATP-DEPENDENT HELICASE IRC3-RELATED"/>
    <property type="match status" value="1"/>
</dbReference>
<feature type="domain" description="Helicase ATP-binding" evidence="2">
    <location>
        <begin position="388"/>
        <end position="572"/>
    </location>
</feature>
<feature type="compositionally biased region" description="Low complexity" evidence="1">
    <location>
        <begin position="177"/>
        <end position="186"/>
    </location>
</feature>
<dbReference type="Pfam" id="PF13643">
    <property type="entry name" value="DUF4145"/>
    <property type="match status" value="1"/>
</dbReference>
<feature type="region of interest" description="Disordered" evidence="1">
    <location>
        <begin position="158"/>
        <end position="191"/>
    </location>
</feature>
<dbReference type="InterPro" id="IPR006935">
    <property type="entry name" value="Helicase/UvrB_N"/>
</dbReference>
<evidence type="ECO:0000313" key="5">
    <source>
        <dbReference type="Proteomes" id="UP001477672"/>
    </source>
</evidence>
<proteinExistence type="predicted"/>
<dbReference type="SMART" id="SM00487">
    <property type="entry name" value="DEXDc"/>
    <property type="match status" value="1"/>
</dbReference>
<comment type="caution">
    <text evidence="4">The sequence shown here is derived from an EMBL/GenBank/DDBJ whole genome shotgun (WGS) entry which is preliminary data.</text>
</comment>
<dbReference type="InterPro" id="IPR050742">
    <property type="entry name" value="Helicase_Restrict-Modif_Enz"/>
</dbReference>
<dbReference type="Gene3D" id="3.90.1570.30">
    <property type="match status" value="1"/>
</dbReference>
<protein>
    <submittedName>
        <fullName evidence="4">Type I restriction-modification system endonuclease</fullName>
        <ecNumber evidence="4">3.1.21.3</ecNumber>
    </submittedName>
</protein>
<dbReference type="Pfam" id="PF08463">
    <property type="entry name" value="EcoEI_R_C"/>
    <property type="match status" value="1"/>
</dbReference>
<dbReference type="PROSITE" id="PS51194">
    <property type="entry name" value="HELICASE_CTER"/>
    <property type="match status" value="1"/>
</dbReference>
<dbReference type="Gene3D" id="3.40.50.300">
    <property type="entry name" value="P-loop containing nucleotide triphosphate hydrolases"/>
    <property type="match status" value="2"/>
</dbReference>
<reference evidence="4 5" key="1">
    <citation type="submission" date="2024-03" db="EMBL/GenBank/DDBJ databases">
        <title>Human intestinal bacterial collection.</title>
        <authorList>
            <person name="Pauvert C."/>
            <person name="Hitch T.C.A."/>
            <person name="Clavel T."/>
        </authorList>
    </citation>
    <scope>NUCLEOTIDE SEQUENCE [LARGE SCALE GENOMIC DNA]</scope>
    <source>
        <strain evidence="4 5">CLA-JM-H11</strain>
    </source>
</reference>
<evidence type="ECO:0000259" key="2">
    <source>
        <dbReference type="PROSITE" id="PS51192"/>
    </source>
</evidence>
<dbReference type="InterPro" id="IPR013670">
    <property type="entry name" value="EcoEI_R_C_dom"/>
</dbReference>
<dbReference type="InterPro" id="IPR001650">
    <property type="entry name" value="Helicase_C-like"/>
</dbReference>
<dbReference type="InterPro" id="IPR025285">
    <property type="entry name" value="DUF4145"/>
</dbReference>
<dbReference type="CDD" id="cd18799">
    <property type="entry name" value="SF2_C_EcoAI-like"/>
    <property type="match status" value="1"/>
</dbReference>
<feature type="domain" description="Helicase C-terminal" evidence="3">
    <location>
        <begin position="646"/>
        <end position="816"/>
    </location>
</feature>
<dbReference type="EC" id="3.1.21.3" evidence="4"/>
<dbReference type="CDD" id="cd18032">
    <property type="entry name" value="DEXHc_RE_I_III_res"/>
    <property type="match status" value="1"/>
</dbReference>
<dbReference type="InterPro" id="IPR027417">
    <property type="entry name" value="P-loop_NTPase"/>
</dbReference>
<keyword evidence="5" id="KW-1185">Reference proteome</keyword>
<feature type="compositionally biased region" description="Low complexity" evidence="1">
    <location>
        <begin position="158"/>
        <end position="168"/>
    </location>
</feature>
<keyword evidence="4" id="KW-0255">Endonuclease</keyword>
<evidence type="ECO:0000313" key="4">
    <source>
        <dbReference type="EMBL" id="MEQ2521608.1"/>
    </source>
</evidence>
<accession>A0ABV1GJ96</accession>
<dbReference type="Pfam" id="PF00271">
    <property type="entry name" value="Helicase_C"/>
    <property type="match status" value="1"/>
</dbReference>
<organism evidence="4 5">
    <name type="scientific">Ruthenibacterium intestinale</name>
    <dbReference type="NCBI Taxonomy" id="3133163"/>
    <lineage>
        <taxon>Bacteria</taxon>
        <taxon>Bacillati</taxon>
        <taxon>Bacillota</taxon>
        <taxon>Clostridia</taxon>
        <taxon>Eubacteriales</taxon>
        <taxon>Oscillospiraceae</taxon>
        <taxon>Ruthenibacterium</taxon>
    </lineage>
</organism>
<dbReference type="Proteomes" id="UP001477672">
    <property type="component" value="Unassembled WGS sequence"/>
</dbReference>
<sequence>MTTSNFAFLENEFPVLFNFGRLAEEYCASDANSSLMKLGMIGETIVNLMFTYDRISLPDDNTAVKRIDTLYREGLLTQDLVEILHALRKARNKAVHENYASVTDARALLPMAHSLCEWFMQTYGDWNYQPRTFVMPSPQQVRSADRTSEAETEIRLAQQAETKAAQAESIPKDSRRQQAARAASQRQRTEAETRYIIDQQLRQVGWEADTENLCFSNGTRPAKGRNIAIAEWPTDSTVGNHGRADYALFIGLQLVGIIEAKAAHKDIPSVIDFQGKDYPRNIRSADAQYQIGTWGNYKVPFTFATNGRPYLEQYKTKSGIWFLDLRTPSNVPKALRGWMSPENLLELLGKDNEAGNQALKQMPFDLLRDKDGLNLRDYQLRAIQAAEQAIIEGKNAALLAMATGTGKTRTVLGMIYRFLKTGRFKRILFLVDRTALGEQALDVFKEVKLEDLMPLADIYNIKGLEDKEIERETRIQVATVQGMVKRILYNDGETMPAVNDYDLIIIDEAHRGYLLDKEIGDAELLYRDQRDYQSKYRSVIEYFDAAKIALTATPALQTTEIFGQPVFKYTYREAVIEGYLVDHDAPHDLHTKLRDEGIHYQSGDTVTVYDPVTGEITNSELLNDELNFDVEQFNRKVITRSFNETVLAEIAKDIDPENPEEQGKTLIYAVDDQHADMIVDILKNIYAEYGVDNDAIMKITGSVGGGNPKKVQEAIKRFKNERYPSIAVTVDLLTTGIDVPQITNLVFLRRVKSRILFEQMLGRATRLCPKIHKTHFEIYDPVGVYESLEPVNTMKPVVANPSASFEQLLDGLEVLEDEKQIEYQIDQIIAKLQRKKRKLDSKTLEHFVSMTGGMDPTQFIQQLEKEPMQQARNRLLAHRDLFKLLAENRANGGRSVVISDAPDELVSHTRGYGTGSRPEDYLDAFADYVKANINAIAALNIVCTRPKELTRASLKDLRLTLDREGFTTQQLNTAVSELTNEEMAADIISLIRRYAIGSMLISHEARIRRAVDKLKKAHKFTAIEQKWIGRMEKYLLEESVLNVSVFDEDTRFRNEGGFKKIDRIFQNKLESIVLELNEYLYDDGGRSA</sequence>
<name>A0ABV1GJ96_9FIRM</name>
<dbReference type="PROSITE" id="PS51192">
    <property type="entry name" value="HELICASE_ATP_BIND_1"/>
    <property type="match status" value="1"/>
</dbReference>
<evidence type="ECO:0000256" key="1">
    <source>
        <dbReference type="SAM" id="MobiDB-lite"/>
    </source>
</evidence>
<dbReference type="InterPro" id="IPR014001">
    <property type="entry name" value="Helicase_ATP-bd"/>
</dbReference>
<dbReference type="NCBIfam" id="NF008521">
    <property type="entry name" value="PRK11448.1"/>
    <property type="match status" value="1"/>
</dbReference>
<evidence type="ECO:0000259" key="3">
    <source>
        <dbReference type="PROSITE" id="PS51194"/>
    </source>
</evidence>
<gene>
    <name evidence="4" type="primary">hsdR</name>
    <name evidence="4" type="ORF">WMO24_14400</name>
</gene>
<dbReference type="SMART" id="SM00490">
    <property type="entry name" value="HELICc"/>
    <property type="match status" value="1"/>
</dbReference>
<dbReference type="SUPFAM" id="SSF52540">
    <property type="entry name" value="P-loop containing nucleoside triphosphate hydrolases"/>
    <property type="match status" value="1"/>
</dbReference>
<dbReference type="PANTHER" id="PTHR47396">
    <property type="entry name" value="TYPE I RESTRICTION ENZYME ECOKI R PROTEIN"/>
    <property type="match status" value="1"/>
</dbReference>
<dbReference type="RefSeq" id="WP_349217069.1">
    <property type="nucleotide sequence ID" value="NZ_JBBMFA010000111.1"/>
</dbReference>